<dbReference type="Proteomes" id="UP001181046">
    <property type="component" value="Unassembled WGS sequence"/>
</dbReference>
<keyword evidence="1" id="KW-0472">Membrane</keyword>
<proteinExistence type="predicted"/>
<keyword evidence="3" id="KW-1185">Reference proteome</keyword>
<accession>A0ABU3FD99</accession>
<organism evidence="2 3">
    <name type="scientific">Enterococcus xiangfangensis</name>
    <dbReference type="NCBI Taxonomy" id="1296537"/>
    <lineage>
        <taxon>Bacteria</taxon>
        <taxon>Bacillati</taxon>
        <taxon>Bacillota</taxon>
        <taxon>Bacilli</taxon>
        <taxon>Lactobacillales</taxon>
        <taxon>Enterococcaceae</taxon>
        <taxon>Enterococcus</taxon>
    </lineage>
</organism>
<gene>
    <name evidence="2" type="ORF">P7H27_12980</name>
</gene>
<dbReference type="EMBL" id="JARQAJ010000011">
    <property type="protein sequence ID" value="MDT2760667.1"/>
    <property type="molecule type" value="Genomic_DNA"/>
</dbReference>
<keyword evidence="1" id="KW-1133">Transmembrane helix</keyword>
<name>A0ABU3FD99_9ENTE</name>
<evidence type="ECO:0000313" key="3">
    <source>
        <dbReference type="Proteomes" id="UP001181046"/>
    </source>
</evidence>
<evidence type="ECO:0008006" key="4">
    <source>
        <dbReference type="Google" id="ProtNLM"/>
    </source>
</evidence>
<sequence>MENTVNNKRKSIFTALGAILLVAVTVLGTIAFLTSQTETVTNTFAFGDVSFDEDLNGGLDEALVDEYGRPIEVKDGNLVDADGNYVDKKGNPSETPVPGTEEDLRVRENSYKLVPGKTYVKDPTAHIKAGSEPAHVYVEVVNGLANFEQAELIADQMTRIGWTNVQGNIWRHNDIVDGRDGAKSVVVFEKFTVKDDADTSQTAEDITVKAFAIQSDNITVEAADAEALAHFN</sequence>
<protein>
    <recommendedName>
        <fullName evidence="4">SipW-cognate class signal peptide</fullName>
    </recommendedName>
</protein>
<feature type="transmembrane region" description="Helical" evidence="1">
    <location>
        <begin position="12"/>
        <end position="33"/>
    </location>
</feature>
<comment type="caution">
    <text evidence="2">The sequence shown here is derived from an EMBL/GenBank/DDBJ whole genome shotgun (WGS) entry which is preliminary data.</text>
</comment>
<evidence type="ECO:0000256" key="1">
    <source>
        <dbReference type="SAM" id="Phobius"/>
    </source>
</evidence>
<evidence type="ECO:0000313" key="2">
    <source>
        <dbReference type="EMBL" id="MDT2760667.1"/>
    </source>
</evidence>
<reference evidence="2" key="1">
    <citation type="submission" date="2023-03" db="EMBL/GenBank/DDBJ databases">
        <authorList>
            <person name="Shen W."/>
            <person name="Cai J."/>
        </authorList>
    </citation>
    <scope>NUCLEOTIDE SEQUENCE</scope>
    <source>
        <strain evidence="2">P66-3</strain>
    </source>
</reference>
<dbReference type="RefSeq" id="WP_311830520.1">
    <property type="nucleotide sequence ID" value="NZ_JARQAJ010000011.1"/>
</dbReference>
<keyword evidence="1" id="KW-0812">Transmembrane</keyword>